<organism evidence="3 4">
    <name type="scientific">Thalassomonas actiniarum</name>
    <dbReference type="NCBI Taxonomy" id="485447"/>
    <lineage>
        <taxon>Bacteria</taxon>
        <taxon>Pseudomonadati</taxon>
        <taxon>Pseudomonadota</taxon>
        <taxon>Gammaproteobacteria</taxon>
        <taxon>Alteromonadales</taxon>
        <taxon>Colwelliaceae</taxon>
        <taxon>Thalassomonas</taxon>
    </lineage>
</organism>
<feature type="transmembrane region" description="Helical" evidence="1">
    <location>
        <begin position="70"/>
        <end position="87"/>
    </location>
</feature>
<feature type="domain" description="SMODS and SLOG-associating 2TM effector" evidence="2">
    <location>
        <begin position="6"/>
        <end position="194"/>
    </location>
</feature>
<dbReference type="Proteomes" id="UP000032568">
    <property type="component" value="Chromosome"/>
</dbReference>
<feature type="transmembrane region" description="Helical" evidence="1">
    <location>
        <begin position="174"/>
        <end position="195"/>
    </location>
</feature>
<evidence type="ECO:0000256" key="1">
    <source>
        <dbReference type="SAM" id="Phobius"/>
    </source>
</evidence>
<reference evidence="3 4" key="1">
    <citation type="journal article" date="2015" name="Genome Announc.">
        <title>Draft Genome Sequences of Marine Isolates of Thalassomonas viridans and Thalassomonas actiniarum.</title>
        <authorList>
            <person name="Olonade I."/>
            <person name="van Zyl L.J."/>
            <person name="Trindade M."/>
        </authorList>
    </citation>
    <scope>NUCLEOTIDE SEQUENCE [LARGE SCALE GENOMIC DNA]</scope>
    <source>
        <strain evidence="3 4">A5K-106</strain>
    </source>
</reference>
<keyword evidence="1" id="KW-1133">Transmembrane helix</keyword>
<evidence type="ECO:0000313" key="4">
    <source>
        <dbReference type="Proteomes" id="UP000032568"/>
    </source>
</evidence>
<accession>A0AAE9YTW3</accession>
<dbReference type="Pfam" id="PF18160">
    <property type="entry name" value="SLATT_5"/>
    <property type="match status" value="1"/>
</dbReference>
<protein>
    <submittedName>
        <fullName evidence="3">SLATT domain-containing protein</fullName>
    </submittedName>
</protein>
<gene>
    <name evidence="3" type="ORF">SG35_010465</name>
</gene>
<proteinExistence type="predicted"/>
<name>A0AAE9YTW3_9GAMM</name>
<keyword evidence="1" id="KW-0472">Membrane</keyword>
<dbReference type="AlphaFoldDB" id="A0AAE9YTW3"/>
<keyword evidence="1" id="KW-0812">Transmembrane</keyword>
<dbReference type="KEGG" id="tact:SG35_010465"/>
<dbReference type="EMBL" id="CP059735">
    <property type="protein sequence ID" value="WDE01011.1"/>
    <property type="molecule type" value="Genomic_DNA"/>
</dbReference>
<evidence type="ECO:0000259" key="2">
    <source>
        <dbReference type="Pfam" id="PF18160"/>
    </source>
</evidence>
<feature type="transmembrane region" description="Helical" evidence="1">
    <location>
        <begin position="39"/>
        <end position="58"/>
    </location>
</feature>
<keyword evidence="4" id="KW-1185">Reference proteome</keyword>
<sequence length="201" mass="23922">MAELEDSKIKELLRRTKLTTKSRYRASERFSTHQKVSQWTVAFISAALIFIPLFQAYGVELAIPDQLLNSFQSILAVMVLVYSLLLGQENFVSRSEAMHRNGVELGRFARKLRGLPDDYEDYDNLVEEYYGILEKYENHKPVDYLFTRLHDKPLEWSQWPEYLWLWLRAHFFQWLGYTHYIAASFFVGYIFYYLFTNIKAS</sequence>
<reference evidence="3 4" key="2">
    <citation type="journal article" date="2022" name="Mar. Drugs">
        <title>Bioassay-Guided Fractionation Leads to the Detection of Cholic Acid Generated by the Rare Thalassomonas sp.</title>
        <authorList>
            <person name="Pheiffer F."/>
            <person name="Schneider Y.K."/>
            <person name="Hansen E.H."/>
            <person name="Andersen J.H."/>
            <person name="Isaksson J."/>
            <person name="Busche T."/>
            <person name="R C."/>
            <person name="Kalinowski J."/>
            <person name="Zyl L.V."/>
            <person name="Trindade M."/>
        </authorList>
    </citation>
    <scope>NUCLEOTIDE SEQUENCE [LARGE SCALE GENOMIC DNA]</scope>
    <source>
        <strain evidence="3 4">A5K-106</strain>
    </source>
</reference>
<dbReference type="InterPro" id="IPR041115">
    <property type="entry name" value="SLATT_5"/>
</dbReference>
<evidence type="ECO:0000313" key="3">
    <source>
        <dbReference type="EMBL" id="WDE01011.1"/>
    </source>
</evidence>
<dbReference type="NCBIfam" id="NF033631">
    <property type="entry name" value="SLATT_5"/>
    <property type="match status" value="1"/>
</dbReference>
<dbReference type="RefSeq" id="WP_044836242.1">
    <property type="nucleotide sequence ID" value="NZ_CP059735.1"/>
</dbReference>